<accession>A0A9X1PEH9</accession>
<dbReference type="Proteomes" id="UP001139700">
    <property type="component" value="Unassembled WGS sequence"/>
</dbReference>
<dbReference type="EMBL" id="JAJTTA010000003">
    <property type="protein sequence ID" value="MCF0042203.1"/>
    <property type="molecule type" value="Genomic_DNA"/>
</dbReference>
<reference evidence="1" key="1">
    <citation type="submission" date="2021-12" db="EMBL/GenBank/DDBJ databases">
        <title>Novel species in genus Dyadobacter.</title>
        <authorList>
            <person name="Ma C."/>
        </authorList>
    </citation>
    <scope>NUCLEOTIDE SEQUENCE</scope>
    <source>
        <strain evidence="1">CY399</strain>
    </source>
</reference>
<dbReference type="RefSeq" id="WP_234615068.1">
    <property type="nucleotide sequence ID" value="NZ_CP098806.1"/>
</dbReference>
<gene>
    <name evidence="1" type="ORF">LXM24_19000</name>
</gene>
<dbReference type="AlphaFoldDB" id="A0A9X1PEH9"/>
<organism evidence="1 2">
    <name type="scientific">Dyadobacter fanqingshengii</name>
    <dbReference type="NCBI Taxonomy" id="2906443"/>
    <lineage>
        <taxon>Bacteria</taxon>
        <taxon>Pseudomonadati</taxon>
        <taxon>Bacteroidota</taxon>
        <taxon>Cytophagia</taxon>
        <taxon>Cytophagales</taxon>
        <taxon>Spirosomataceae</taxon>
        <taxon>Dyadobacter</taxon>
    </lineage>
</organism>
<evidence type="ECO:0000313" key="2">
    <source>
        <dbReference type="Proteomes" id="UP001139700"/>
    </source>
</evidence>
<keyword evidence="2" id="KW-1185">Reference proteome</keyword>
<protein>
    <recommendedName>
        <fullName evidence="3">DUF1574 domain-containing protein</fullName>
    </recommendedName>
</protein>
<name>A0A9X1PEH9_9BACT</name>
<proteinExistence type="predicted"/>
<sequence length="323" mass="36663">MVKKILLWLALFLVFKLALALLVGQLTTDPRRDITTRKKHLQAFNPNTVFIGTSRTLYGIDPQIFDSLNAGKTNSYNMGLFSLSFANSLKIARDLIQNNPKTKTVFVELSALDYSTIHLTPGQVFNDVYFRTRVMQAAIGVDNHEKWSDFLIGLNTTLFQTLSIAPQIAAVKKMIKPVNDPIEGPPNLNKNGMQRVTLMIPDLNTMVINNRFYTKKLTAFDQKFTPNTYFIAKMNEVDAFGKMHGKRVVFYTPNNITKGEFEILSQVAPFIPPANFIALPKDSSLDAIFQPEHLFDAHHLNTKGSAIYTRYLQEQFTKRHDNL</sequence>
<comment type="caution">
    <text evidence="1">The sequence shown here is derived from an EMBL/GenBank/DDBJ whole genome shotgun (WGS) entry which is preliminary data.</text>
</comment>
<evidence type="ECO:0008006" key="3">
    <source>
        <dbReference type="Google" id="ProtNLM"/>
    </source>
</evidence>
<evidence type="ECO:0000313" key="1">
    <source>
        <dbReference type="EMBL" id="MCF0042203.1"/>
    </source>
</evidence>